<name>A0A6C0AH78_9ZZZZ</name>
<evidence type="ECO:0000313" key="1">
    <source>
        <dbReference type="EMBL" id="QHS78800.1"/>
    </source>
</evidence>
<accession>A0A6C0AH78</accession>
<proteinExistence type="predicted"/>
<dbReference type="EMBL" id="MN740604">
    <property type="protein sequence ID" value="QHS78800.1"/>
    <property type="molecule type" value="Genomic_DNA"/>
</dbReference>
<protein>
    <submittedName>
        <fullName evidence="1">Uncharacterized protein</fullName>
    </submittedName>
</protein>
<dbReference type="AlphaFoldDB" id="A0A6C0AH78"/>
<organism evidence="1">
    <name type="scientific">viral metagenome</name>
    <dbReference type="NCBI Taxonomy" id="1070528"/>
    <lineage>
        <taxon>unclassified sequences</taxon>
        <taxon>metagenomes</taxon>
        <taxon>organismal metagenomes</taxon>
    </lineage>
</organism>
<sequence>MSYLNTIYEIYNKQEEKGISFVLKQENDEYVLLFSVNENGIIFLYENIKIEKYNNHIYRTNEIDIQQDMTFEEYKVLKVKFMLKFRNDQLLPVSTIFLFCEKNDKKRIFNMTILDAIELGYNISER</sequence>
<reference evidence="1" key="1">
    <citation type="journal article" date="2020" name="Nature">
        <title>Giant virus diversity and host interactions through global metagenomics.</title>
        <authorList>
            <person name="Schulz F."/>
            <person name="Roux S."/>
            <person name="Paez-Espino D."/>
            <person name="Jungbluth S."/>
            <person name="Walsh D.A."/>
            <person name="Denef V.J."/>
            <person name="McMahon K.D."/>
            <person name="Konstantinidis K.T."/>
            <person name="Eloe-Fadrosh E.A."/>
            <person name="Kyrpides N.C."/>
            <person name="Woyke T."/>
        </authorList>
    </citation>
    <scope>NUCLEOTIDE SEQUENCE</scope>
    <source>
        <strain evidence="1">GVMAG-S-1024976-23</strain>
    </source>
</reference>